<dbReference type="GO" id="GO:0016301">
    <property type="term" value="F:kinase activity"/>
    <property type="evidence" value="ECO:0007669"/>
    <property type="project" value="UniProtKB-KW"/>
</dbReference>
<dbReference type="EMBL" id="SRLO01002801">
    <property type="protein sequence ID" value="TNN32282.1"/>
    <property type="molecule type" value="Genomic_DNA"/>
</dbReference>
<organism evidence="2 3">
    <name type="scientific">Liparis tanakae</name>
    <name type="common">Tanaka's snailfish</name>
    <dbReference type="NCBI Taxonomy" id="230148"/>
    <lineage>
        <taxon>Eukaryota</taxon>
        <taxon>Metazoa</taxon>
        <taxon>Chordata</taxon>
        <taxon>Craniata</taxon>
        <taxon>Vertebrata</taxon>
        <taxon>Euteleostomi</taxon>
        <taxon>Actinopterygii</taxon>
        <taxon>Neopterygii</taxon>
        <taxon>Teleostei</taxon>
        <taxon>Neoteleostei</taxon>
        <taxon>Acanthomorphata</taxon>
        <taxon>Eupercaria</taxon>
        <taxon>Perciformes</taxon>
        <taxon>Cottioidei</taxon>
        <taxon>Cottales</taxon>
        <taxon>Liparidae</taxon>
        <taxon>Liparis</taxon>
    </lineage>
</organism>
<feature type="compositionally biased region" description="Pro residues" evidence="1">
    <location>
        <begin position="17"/>
        <end position="26"/>
    </location>
</feature>
<keyword evidence="2" id="KW-0808">Transferase</keyword>
<protein>
    <submittedName>
        <fullName evidence="2">Membrane-associated guanylate kinase, WW and PDZ domain-containing protein 1</fullName>
    </submittedName>
</protein>
<dbReference type="Proteomes" id="UP000314294">
    <property type="component" value="Unassembled WGS sequence"/>
</dbReference>
<evidence type="ECO:0000256" key="1">
    <source>
        <dbReference type="SAM" id="MobiDB-lite"/>
    </source>
</evidence>
<sequence>MTNRSTEVEDVSRLRLPAPPEQPPPGGAVIPSGARGAGDAPLADGLSLPGSQNSTPRRHTFYNDMRHAGIGPAEQQEEDDDLPDMNSSFTGVCGGRGRGLQSAPERTRVPSLDEE</sequence>
<feature type="compositionally biased region" description="Basic and acidic residues" evidence="1">
    <location>
        <begin position="1"/>
        <end position="13"/>
    </location>
</feature>
<dbReference type="Pfam" id="PF16663">
    <property type="entry name" value="MAGI_u1"/>
    <property type="match status" value="1"/>
</dbReference>
<comment type="caution">
    <text evidence="2">The sequence shown here is derived from an EMBL/GenBank/DDBJ whole genome shotgun (WGS) entry which is preliminary data.</text>
</comment>
<gene>
    <name evidence="2" type="primary">MAGI1_1</name>
    <name evidence="2" type="ORF">EYF80_057559</name>
</gene>
<keyword evidence="2" id="KW-0418">Kinase</keyword>
<dbReference type="AlphaFoldDB" id="A0A4Z2EVL8"/>
<name>A0A4Z2EVL8_9TELE</name>
<accession>A0A4Z2EVL8</accession>
<reference evidence="2 3" key="1">
    <citation type="submission" date="2019-03" db="EMBL/GenBank/DDBJ databases">
        <title>First draft genome of Liparis tanakae, snailfish: a comprehensive survey of snailfish specific genes.</title>
        <authorList>
            <person name="Kim W."/>
            <person name="Song I."/>
            <person name="Jeong J.-H."/>
            <person name="Kim D."/>
            <person name="Kim S."/>
            <person name="Ryu S."/>
            <person name="Song J.Y."/>
            <person name="Lee S.K."/>
        </authorList>
    </citation>
    <scope>NUCLEOTIDE SEQUENCE [LARGE SCALE GENOMIC DNA]</scope>
    <source>
        <tissue evidence="2">Muscle</tissue>
    </source>
</reference>
<evidence type="ECO:0000313" key="2">
    <source>
        <dbReference type="EMBL" id="TNN32282.1"/>
    </source>
</evidence>
<keyword evidence="3" id="KW-1185">Reference proteome</keyword>
<proteinExistence type="predicted"/>
<feature type="region of interest" description="Disordered" evidence="1">
    <location>
        <begin position="1"/>
        <end position="115"/>
    </location>
</feature>
<evidence type="ECO:0000313" key="3">
    <source>
        <dbReference type="Proteomes" id="UP000314294"/>
    </source>
</evidence>